<accession>A0A9W6EUG9</accession>
<dbReference type="AlphaFoldDB" id="A0A9W6EUG9"/>
<reference evidence="2" key="1">
    <citation type="submission" date="2022-07" db="EMBL/GenBank/DDBJ databases">
        <title>Taxonomy of Novel Oxalotrophic and Methylotrophic Bacteria.</title>
        <authorList>
            <person name="Sahin N."/>
            <person name="Tani A."/>
        </authorList>
    </citation>
    <scope>NUCLEOTIDE SEQUENCE</scope>
    <source>
        <strain evidence="2">AM327</strain>
    </source>
</reference>
<protein>
    <submittedName>
        <fullName evidence="2">Uncharacterized protein</fullName>
    </submittedName>
</protein>
<evidence type="ECO:0000313" key="2">
    <source>
        <dbReference type="EMBL" id="GLB51711.1"/>
    </source>
</evidence>
<comment type="caution">
    <text evidence="2">The sequence shown here is derived from an EMBL/GenBank/DDBJ whole genome shotgun (WGS) entry which is preliminary data.</text>
</comment>
<evidence type="ECO:0000313" key="3">
    <source>
        <dbReference type="Proteomes" id="UP001143545"/>
    </source>
</evidence>
<dbReference type="RefSeq" id="WP_281752530.1">
    <property type="nucleotide sequence ID" value="NZ_BRVP01000004.1"/>
</dbReference>
<gene>
    <name evidence="2" type="ORF">NBRC110019_07500</name>
</gene>
<feature type="signal peptide" evidence="1">
    <location>
        <begin position="1"/>
        <end position="23"/>
    </location>
</feature>
<evidence type="ECO:0000256" key="1">
    <source>
        <dbReference type="SAM" id="SignalP"/>
    </source>
</evidence>
<sequence length="338" mass="37516">MKKFLRVLLFIAIVAIATGASYAFTGDAHSGGTVSMAAATTVALPVKNELAEREMIKQLRHEHTWVSEIRSKQSWVNNDTIKIPKRGAAPKVLIDNTNYPIVSNQRDDSHVVVALHKFDTENTIVTDDELNALPYEKVNDVQMQHRETLEDTTAEYGLHGLAPQAADETENLFVLETTGEDDGTGRLKLTSKDLRTLQAKMNKAGISKKGRILVLSDDHCSDLLDEDRKFYTQYHNHKEGAISRNYYGFIIYEDSTTPEYDDTTLEKIPFGSETSGRKSSVVFHKGSTAKANGTVKRFARADTEDPENRENTIGFRLYNIIVAYGIEGSAAIISGKAA</sequence>
<name>A0A9W6EUG9_9FLAO</name>
<feature type="chain" id="PRO_5040824570" evidence="1">
    <location>
        <begin position="24"/>
        <end position="338"/>
    </location>
</feature>
<proteinExistence type="predicted"/>
<organism evidence="2 3">
    <name type="scientific">Neptunitalea chrysea</name>
    <dbReference type="NCBI Taxonomy" id="1647581"/>
    <lineage>
        <taxon>Bacteria</taxon>
        <taxon>Pseudomonadati</taxon>
        <taxon>Bacteroidota</taxon>
        <taxon>Flavobacteriia</taxon>
        <taxon>Flavobacteriales</taxon>
        <taxon>Flavobacteriaceae</taxon>
        <taxon>Neptunitalea</taxon>
    </lineage>
</organism>
<dbReference type="Proteomes" id="UP001143545">
    <property type="component" value="Unassembled WGS sequence"/>
</dbReference>
<dbReference type="EMBL" id="BRVP01000004">
    <property type="protein sequence ID" value="GLB51711.1"/>
    <property type="molecule type" value="Genomic_DNA"/>
</dbReference>
<keyword evidence="3" id="KW-1185">Reference proteome</keyword>
<keyword evidence="1" id="KW-0732">Signal</keyword>